<keyword evidence="6" id="KW-0411">Iron-sulfur</keyword>
<dbReference type="GO" id="GO:0046872">
    <property type="term" value="F:metal ion binding"/>
    <property type="evidence" value="ECO:0007669"/>
    <property type="project" value="UniProtKB-KW"/>
</dbReference>
<dbReference type="AlphaFoldDB" id="A0A515EQ87"/>
<dbReference type="InterPro" id="IPR032879">
    <property type="entry name" value="FixG_C"/>
</dbReference>
<keyword evidence="5" id="KW-0408">Iron</keyword>
<dbReference type="InterPro" id="IPR017896">
    <property type="entry name" value="4Fe4S_Fe-S-bd"/>
</dbReference>
<sequence length="488" mass="54917">MANITPSSNRVIPIVESSDKGPIEPPAGADAELIALYEAHKKIYPRSVSGFFSRWRWATVFLTQLVFYGVPWLEWGQRQAVLFDLGARRFYIFGLVLYPQDFIYLTGLLVISAFSLFLFTAVAGRLWCGYACPQTVYTELFLWLEKLTEGDRSARMRRDAGPWTAEKLARKFGKHLLWLALALWTGFTFVGYFTPIHELGAEFLQLSLGPWENFWVFFYGFATYGNAGFMREQVCKHMCPYARFQSAMFDKDTLIVTYDRERGEPRGARSKKADLTTLNLGACVDCTLCVQVCPTGIDIRNGLQYECIGCGACADVCDTVMDKVGYPRGLVRYSTENAVSQHWTRSQTWRHVLRPRVLVYTAVLGLVVCAMVAGLALRTPFKVDVVRDRGSLARIVGGGRIENVYRLQIMNATELAQTYTIAAEGLPGLTVSYDEHLIVEATQARWVAVRVQIPYEAAQPGSHAIHFKISAPTLERTVAEKSVFIVPR</sequence>
<name>A0A515EQ87_9BURK</name>
<keyword evidence="7" id="KW-1133">Transmembrane helix</keyword>
<keyword evidence="3" id="KW-0479">Metal-binding</keyword>
<dbReference type="InterPro" id="IPR014116">
    <property type="entry name" value="Cyt_c_oxidase_cbb3_FixG"/>
</dbReference>
<evidence type="ECO:0000313" key="10">
    <source>
        <dbReference type="Proteomes" id="UP000317365"/>
    </source>
</evidence>
<dbReference type="InterPro" id="IPR051684">
    <property type="entry name" value="Electron_Trans/Redox"/>
</dbReference>
<keyword evidence="10" id="KW-1185">Reference proteome</keyword>
<dbReference type="PANTHER" id="PTHR30176">
    <property type="entry name" value="FERREDOXIN-TYPE PROTEIN NAPH"/>
    <property type="match status" value="1"/>
</dbReference>
<dbReference type="Gene3D" id="1.10.1060.10">
    <property type="entry name" value="Alpha-helical ferredoxin"/>
    <property type="match status" value="1"/>
</dbReference>
<dbReference type="GO" id="GO:0005886">
    <property type="term" value="C:plasma membrane"/>
    <property type="evidence" value="ECO:0007669"/>
    <property type="project" value="TreeGrafter"/>
</dbReference>
<feature type="domain" description="4Fe-4S ferredoxin-type" evidence="8">
    <location>
        <begin position="274"/>
        <end position="302"/>
    </location>
</feature>
<dbReference type="NCBIfam" id="TIGR02745">
    <property type="entry name" value="ccoG_rdxA_fixG"/>
    <property type="match status" value="1"/>
</dbReference>
<dbReference type="InterPro" id="IPR013783">
    <property type="entry name" value="Ig-like_fold"/>
</dbReference>
<feature type="transmembrane region" description="Helical" evidence="7">
    <location>
        <begin position="357"/>
        <end position="377"/>
    </location>
</feature>
<dbReference type="Pfam" id="PF12801">
    <property type="entry name" value="Fer4_5"/>
    <property type="match status" value="1"/>
</dbReference>
<dbReference type="Proteomes" id="UP000317365">
    <property type="component" value="Chromosome"/>
</dbReference>
<proteinExistence type="predicted"/>
<dbReference type="SUPFAM" id="SSF54862">
    <property type="entry name" value="4Fe-4S ferredoxins"/>
    <property type="match status" value="1"/>
</dbReference>
<evidence type="ECO:0000313" key="9">
    <source>
        <dbReference type="EMBL" id="QDL54822.1"/>
    </source>
</evidence>
<dbReference type="EMBL" id="CP036282">
    <property type="protein sequence ID" value="QDL54822.1"/>
    <property type="molecule type" value="Genomic_DNA"/>
</dbReference>
<dbReference type="GO" id="GO:0051539">
    <property type="term" value="F:4 iron, 4 sulfur cluster binding"/>
    <property type="evidence" value="ECO:0007669"/>
    <property type="project" value="UniProtKB-KW"/>
</dbReference>
<evidence type="ECO:0000256" key="2">
    <source>
        <dbReference type="ARBA" id="ARBA00022485"/>
    </source>
</evidence>
<evidence type="ECO:0000256" key="5">
    <source>
        <dbReference type="ARBA" id="ARBA00023004"/>
    </source>
</evidence>
<evidence type="ECO:0000256" key="6">
    <source>
        <dbReference type="ARBA" id="ARBA00023014"/>
    </source>
</evidence>
<dbReference type="Pfam" id="PF13746">
    <property type="entry name" value="Fer4_18"/>
    <property type="match status" value="1"/>
</dbReference>
<reference evidence="10" key="2">
    <citation type="journal article" date="2020" name="Int. J. Syst. Evol. Microbiol.">
        <title>Genomic insights into a novel species Rhodoferax aquaticus sp. nov., isolated from freshwater.</title>
        <authorList>
            <person name="Li T."/>
            <person name="Zhuo Y."/>
            <person name="Jin C.Z."/>
            <person name="Wu X."/>
            <person name="Ko S.R."/>
            <person name="Jin F.J."/>
            <person name="Ahn C.Y."/>
            <person name="Oh H.M."/>
            <person name="Lee H.G."/>
            <person name="Jin L."/>
        </authorList>
    </citation>
    <scope>NUCLEOTIDE SEQUENCE [LARGE SCALE GENOMIC DNA]</scope>
    <source>
        <strain evidence="10">Gr-4</strain>
    </source>
</reference>
<dbReference type="InterPro" id="IPR009051">
    <property type="entry name" value="Helical_ferredxn"/>
</dbReference>
<keyword evidence="7" id="KW-0812">Transmembrane</keyword>
<dbReference type="PANTHER" id="PTHR30176:SF3">
    <property type="entry name" value="FERREDOXIN-TYPE PROTEIN NAPH"/>
    <property type="match status" value="1"/>
</dbReference>
<evidence type="ECO:0000256" key="3">
    <source>
        <dbReference type="ARBA" id="ARBA00022723"/>
    </source>
</evidence>
<feature type="transmembrane region" description="Helical" evidence="7">
    <location>
        <begin position="214"/>
        <end position="230"/>
    </location>
</feature>
<keyword evidence="7" id="KW-0472">Membrane</keyword>
<dbReference type="KEGG" id="rhg:EXZ61_11930"/>
<feature type="transmembrane region" description="Helical" evidence="7">
    <location>
        <begin position="102"/>
        <end position="123"/>
    </location>
</feature>
<feature type="transmembrane region" description="Helical" evidence="7">
    <location>
        <begin position="176"/>
        <end position="194"/>
    </location>
</feature>
<gene>
    <name evidence="9" type="primary">ccoG</name>
    <name evidence="9" type="ORF">EXZ61_11930</name>
</gene>
<dbReference type="PROSITE" id="PS51379">
    <property type="entry name" value="4FE4S_FER_2"/>
    <property type="match status" value="1"/>
</dbReference>
<dbReference type="Pfam" id="PF11614">
    <property type="entry name" value="FixG_C"/>
    <property type="match status" value="1"/>
</dbReference>
<feature type="transmembrane region" description="Helical" evidence="7">
    <location>
        <begin position="55"/>
        <end position="73"/>
    </location>
</feature>
<protein>
    <submittedName>
        <fullName evidence="9">Cytochrome c oxidase accessory protein CcoG</fullName>
    </submittedName>
</protein>
<keyword evidence="1" id="KW-0813">Transport</keyword>
<evidence type="ECO:0000256" key="1">
    <source>
        <dbReference type="ARBA" id="ARBA00022448"/>
    </source>
</evidence>
<dbReference type="InterPro" id="IPR017900">
    <property type="entry name" value="4Fe4S_Fe_S_CS"/>
</dbReference>
<accession>A0A515EQ87</accession>
<keyword evidence="4" id="KW-0249">Electron transport</keyword>
<organism evidence="9 10">
    <name type="scientific">Rhodoferax aquaticus</name>
    <dbReference type="NCBI Taxonomy" id="2527691"/>
    <lineage>
        <taxon>Bacteria</taxon>
        <taxon>Pseudomonadati</taxon>
        <taxon>Pseudomonadota</taxon>
        <taxon>Betaproteobacteria</taxon>
        <taxon>Burkholderiales</taxon>
        <taxon>Comamonadaceae</taxon>
        <taxon>Rhodoferax</taxon>
    </lineage>
</organism>
<dbReference type="Gene3D" id="2.60.40.10">
    <property type="entry name" value="Immunoglobulins"/>
    <property type="match status" value="1"/>
</dbReference>
<keyword evidence="2" id="KW-0004">4Fe-4S</keyword>
<reference evidence="10" key="1">
    <citation type="submission" date="2019-02" db="EMBL/GenBank/DDBJ databases">
        <title>Complete genome sequence of Rhodoferax sp. Gr-4.</title>
        <authorList>
            <person name="Jin L."/>
        </authorList>
    </citation>
    <scope>NUCLEOTIDE SEQUENCE [LARGE SCALE GENOMIC DNA]</scope>
    <source>
        <strain evidence="10">Gr-4</strain>
    </source>
</reference>
<evidence type="ECO:0000256" key="7">
    <source>
        <dbReference type="SAM" id="Phobius"/>
    </source>
</evidence>
<evidence type="ECO:0000256" key="4">
    <source>
        <dbReference type="ARBA" id="ARBA00022982"/>
    </source>
</evidence>
<dbReference type="PROSITE" id="PS00198">
    <property type="entry name" value="4FE4S_FER_1"/>
    <property type="match status" value="1"/>
</dbReference>
<evidence type="ECO:0000259" key="8">
    <source>
        <dbReference type="PROSITE" id="PS51379"/>
    </source>
</evidence>